<dbReference type="GeneID" id="91096988"/>
<dbReference type="AlphaFoldDB" id="A0AAX4K0W9"/>
<evidence type="ECO:0000256" key="1">
    <source>
        <dbReference type="SAM" id="SignalP"/>
    </source>
</evidence>
<feature type="chain" id="PRO_5043746835" description="GH16 domain-containing protein" evidence="1">
    <location>
        <begin position="18"/>
        <end position="304"/>
    </location>
</feature>
<keyword evidence="1" id="KW-0732">Signal</keyword>
<dbReference type="InterPro" id="IPR013320">
    <property type="entry name" value="ConA-like_dom_sf"/>
</dbReference>
<evidence type="ECO:0000313" key="4">
    <source>
        <dbReference type="Proteomes" id="UP001355207"/>
    </source>
</evidence>
<dbReference type="Proteomes" id="UP001355207">
    <property type="component" value="Chromosome 8"/>
</dbReference>
<dbReference type="EMBL" id="CP144105">
    <property type="protein sequence ID" value="WWC91376.1"/>
    <property type="molecule type" value="Genomic_DNA"/>
</dbReference>
<dbReference type="CDD" id="cd00413">
    <property type="entry name" value="Glyco_hydrolase_16"/>
    <property type="match status" value="1"/>
</dbReference>
<dbReference type="GO" id="GO:0005975">
    <property type="term" value="P:carbohydrate metabolic process"/>
    <property type="evidence" value="ECO:0007669"/>
    <property type="project" value="InterPro"/>
</dbReference>
<dbReference type="GO" id="GO:0004553">
    <property type="term" value="F:hydrolase activity, hydrolyzing O-glycosyl compounds"/>
    <property type="evidence" value="ECO:0007669"/>
    <property type="project" value="InterPro"/>
</dbReference>
<dbReference type="SUPFAM" id="SSF49899">
    <property type="entry name" value="Concanavalin A-like lectins/glucanases"/>
    <property type="match status" value="1"/>
</dbReference>
<sequence length="304" mass="32083">MLLISTLLALLPALALASPISSNSTSTSESRASGPCSCGYKLSKYNNVYFPNALTVSFDKVTSLSALQAAGFEINTGWGIGPEASDGGRAIGSTKNIGFSNGVMTLTVPGGQKKGGQITGAEINTAQSFGGGVFTMNAQLSAEKGTVQSIFSYSANSDVYGDEQDIELLASNLLEDNPTNGTPKGIELTNYDPKHTGNNDATIVPFPNDPTKSFNDYTIGWVKGGTTYYYNGKALNSPKKYSSVNPSLILLNNWSSGDETFSQGPPAKDSVLKVKSITFYYQARPLDKYPVVPNGCTQAQACVV</sequence>
<feature type="domain" description="GH16" evidence="2">
    <location>
        <begin position="43"/>
        <end position="285"/>
    </location>
</feature>
<evidence type="ECO:0000259" key="2">
    <source>
        <dbReference type="PROSITE" id="PS51762"/>
    </source>
</evidence>
<name>A0AAX4K0W9_9TREE</name>
<dbReference type="PROSITE" id="PS51762">
    <property type="entry name" value="GH16_2"/>
    <property type="match status" value="1"/>
</dbReference>
<protein>
    <recommendedName>
        <fullName evidence="2">GH16 domain-containing protein</fullName>
    </recommendedName>
</protein>
<accession>A0AAX4K0W9</accession>
<dbReference type="Gene3D" id="2.60.120.200">
    <property type="match status" value="1"/>
</dbReference>
<feature type="signal peptide" evidence="1">
    <location>
        <begin position="1"/>
        <end position="17"/>
    </location>
</feature>
<dbReference type="PANTHER" id="PTHR38121">
    <property type="entry name" value="GH16 DOMAIN-CONTAINING PROTEIN"/>
    <property type="match status" value="1"/>
</dbReference>
<dbReference type="RefSeq" id="XP_066078138.1">
    <property type="nucleotide sequence ID" value="XM_066222041.1"/>
</dbReference>
<dbReference type="InterPro" id="IPR000757">
    <property type="entry name" value="Beta-glucanase-like"/>
</dbReference>
<proteinExistence type="predicted"/>
<dbReference type="PANTHER" id="PTHR38121:SF4">
    <property type="entry name" value="GH16 DOMAIN-CONTAINING PROTEIN-RELATED"/>
    <property type="match status" value="1"/>
</dbReference>
<evidence type="ECO:0000313" key="3">
    <source>
        <dbReference type="EMBL" id="WWC91376.1"/>
    </source>
</evidence>
<dbReference type="Pfam" id="PF00722">
    <property type="entry name" value="Glyco_hydro_16"/>
    <property type="match status" value="1"/>
</dbReference>
<organism evidence="3 4">
    <name type="scientific">Kwoniella dendrophila CBS 6074</name>
    <dbReference type="NCBI Taxonomy" id="1295534"/>
    <lineage>
        <taxon>Eukaryota</taxon>
        <taxon>Fungi</taxon>
        <taxon>Dikarya</taxon>
        <taxon>Basidiomycota</taxon>
        <taxon>Agaricomycotina</taxon>
        <taxon>Tremellomycetes</taxon>
        <taxon>Tremellales</taxon>
        <taxon>Cryptococcaceae</taxon>
        <taxon>Kwoniella</taxon>
    </lineage>
</organism>
<gene>
    <name evidence="3" type="ORF">L201_006319</name>
</gene>
<keyword evidence="4" id="KW-1185">Reference proteome</keyword>
<reference evidence="3 4" key="1">
    <citation type="submission" date="2024-01" db="EMBL/GenBank/DDBJ databases">
        <title>Comparative genomics of Cryptococcus and Kwoniella reveals pathogenesis evolution and contrasting modes of karyotype evolution via chromosome fusion or intercentromeric recombination.</title>
        <authorList>
            <person name="Coelho M.A."/>
            <person name="David-Palma M."/>
            <person name="Shea T."/>
            <person name="Bowers K."/>
            <person name="McGinley-Smith S."/>
            <person name="Mohammad A.W."/>
            <person name="Gnirke A."/>
            <person name="Yurkov A.M."/>
            <person name="Nowrousian M."/>
            <person name="Sun S."/>
            <person name="Cuomo C.A."/>
            <person name="Heitman J."/>
        </authorList>
    </citation>
    <scope>NUCLEOTIDE SEQUENCE [LARGE SCALE GENOMIC DNA]</scope>
    <source>
        <strain evidence="3 4">CBS 6074</strain>
    </source>
</reference>